<dbReference type="EMBL" id="BIFQ01000002">
    <property type="protein sequence ID" value="GCE09075.1"/>
    <property type="molecule type" value="Genomic_DNA"/>
</dbReference>
<comment type="caution">
    <text evidence="3">The sequence shown here is derived from an EMBL/GenBank/DDBJ whole genome shotgun (WGS) entry which is preliminary data.</text>
</comment>
<evidence type="ECO:0000256" key="1">
    <source>
        <dbReference type="SAM" id="Phobius"/>
    </source>
</evidence>
<dbReference type="AlphaFoldDB" id="A0A401ZQD3"/>
<dbReference type="SUPFAM" id="SSF52200">
    <property type="entry name" value="Toll/Interleukin receptor TIR domain"/>
    <property type="match status" value="1"/>
</dbReference>
<protein>
    <recommendedName>
        <fullName evidence="2">TIR domain-containing protein</fullName>
    </recommendedName>
</protein>
<dbReference type="Proteomes" id="UP000287224">
    <property type="component" value="Unassembled WGS sequence"/>
</dbReference>
<keyword evidence="1" id="KW-1133">Transmembrane helix</keyword>
<dbReference type="InterPro" id="IPR000157">
    <property type="entry name" value="TIR_dom"/>
</dbReference>
<dbReference type="PROSITE" id="PS50104">
    <property type="entry name" value="TIR"/>
    <property type="match status" value="1"/>
</dbReference>
<reference evidence="4" key="1">
    <citation type="submission" date="2018-12" db="EMBL/GenBank/DDBJ databases">
        <title>Tengunoibacter tsumagoiensis gen. nov., sp. nov., Dictyobacter kobayashii sp. nov., D. alpinus sp. nov., and D. joshuensis sp. nov. and description of Dictyobacteraceae fam. nov. within the order Ktedonobacterales isolated from Tengu-no-mugimeshi.</title>
        <authorList>
            <person name="Wang C.M."/>
            <person name="Zheng Y."/>
            <person name="Sakai Y."/>
            <person name="Toyoda A."/>
            <person name="Minakuchi Y."/>
            <person name="Abe K."/>
            <person name="Yokota A."/>
            <person name="Yabe S."/>
        </authorList>
    </citation>
    <scope>NUCLEOTIDE SEQUENCE [LARGE SCALE GENOMIC DNA]</scope>
    <source>
        <strain evidence="4">S-27</strain>
    </source>
</reference>
<dbReference type="Pfam" id="PF13676">
    <property type="entry name" value="TIR_2"/>
    <property type="match status" value="1"/>
</dbReference>
<evidence type="ECO:0000313" key="4">
    <source>
        <dbReference type="Proteomes" id="UP000287224"/>
    </source>
</evidence>
<proteinExistence type="predicted"/>
<keyword evidence="1" id="KW-0472">Membrane</keyword>
<keyword evidence="1" id="KW-0812">Transmembrane</keyword>
<accession>A0A401ZQD3</accession>
<gene>
    <name evidence="3" type="ORF">KDAU_64040</name>
</gene>
<sequence>MEEAVKKDENVVSMISIFLCYAREDEKFLVQLEEHLAPLKRQGFITSWHDREIRAGTVWEQEIQDRLDNAQLVLLLISPSFISSNYCYSVQMARALERQSRGENHVIPVIVRPVYWQEEPFGKLQVLPTNGKPVSTWPNHDEAFLDIIEGMRRVIEEVKVQSTLSTPAYQQQENGEKALQYTSIQRQEPLSGEFLKELETHQERTKLASTRDLSHTLVYSPLNIIVHKLLRPDKRIGKSQNRKLLNWKLLITVVLLFALTTFLIPSLSLPACAFSFCRSSLQPTNQSLSQQNGGIHDQNLSIKLVDVLSPSFVLSASKTLSRSISAVLLAKNTTTYDKIIVQVQSLRDKGVDIQIDYIALKLLSIPKLPQPLKVWTPGVTTTYITYPYPVTYKGQTPGQLLYAEPPQFVVLKPGESNQLSIQVISTTVAYLQFQVQVFYQFANASTEPPLTLPQTFQVVFSNASNWDNSH</sequence>
<dbReference type="GO" id="GO:0007165">
    <property type="term" value="P:signal transduction"/>
    <property type="evidence" value="ECO:0007669"/>
    <property type="project" value="InterPro"/>
</dbReference>
<organism evidence="3 4">
    <name type="scientific">Dictyobacter aurantiacus</name>
    <dbReference type="NCBI Taxonomy" id="1936993"/>
    <lineage>
        <taxon>Bacteria</taxon>
        <taxon>Bacillati</taxon>
        <taxon>Chloroflexota</taxon>
        <taxon>Ktedonobacteria</taxon>
        <taxon>Ktedonobacterales</taxon>
        <taxon>Dictyobacteraceae</taxon>
        <taxon>Dictyobacter</taxon>
    </lineage>
</organism>
<evidence type="ECO:0000259" key="2">
    <source>
        <dbReference type="PROSITE" id="PS50104"/>
    </source>
</evidence>
<dbReference type="InterPro" id="IPR035897">
    <property type="entry name" value="Toll_tir_struct_dom_sf"/>
</dbReference>
<dbReference type="Gene3D" id="3.40.50.10140">
    <property type="entry name" value="Toll/interleukin-1 receptor homology (TIR) domain"/>
    <property type="match status" value="1"/>
</dbReference>
<name>A0A401ZQD3_9CHLR</name>
<feature type="transmembrane region" description="Helical" evidence="1">
    <location>
        <begin position="244"/>
        <end position="264"/>
    </location>
</feature>
<feature type="domain" description="TIR" evidence="2">
    <location>
        <begin position="13"/>
        <end position="155"/>
    </location>
</feature>
<keyword evidence="4" id="KW-1185">Reference proteome</keyword>
<dbReference type="OrthoDB" id="165080at2"/>
<evidence type="ECO:0000313" key="3">
    <source>
        <dbReference type="EMBL" id="GCE09075.1"/>
    </source>
</evidence>
<dbReference type="SMART" id="SM00255">
    <property type="entry name" value="TIR"/>
    <property type="match status" value="1"/>
</dbReference>
<dbReference type="RefSeq" id="WP_126601519.1">
    <property type="nucleotide sequence ID" value="NZ_BIFQ01000002.1"/>
</dbReference>